<keyword evidence="2" id="KW-1185">Reference proteome</keyword>
<organism evidence="1 2">
    <name type="scientific">Amanita muscaria (strain Koide BX008)</name>
    <dbReference type="NCBI Taxonomy" id="946122"/>
    <lineage>
        <taxon>Eukaryota</taxon>
        <taxon>Fungi</taxon>
        <taxon>Dikarya</taxon>
        <taxon>Basidiomycota</taxon>
        <taxon>Agaricomycotina</taxon>
        <taxon>Agaricomycetes</taxon>
        <taxon>Agaricomycetidae</taxon>
        <taxon>Agaricales</taxon>
        <taxon>Pluteineae</taxon>
        <taxon>Amanitaceae</taxon>
        <taxon>Amanita</taxon>
    </lineage>
</organism>
<protein>
    <submittedName>
        <fullName evidence="1">Uncharacterized protein</fullName>
    </submittedName>
</protein>
<sequence length="118" mass="12804">MEGTLKTLQSSISCELPHVSSDILQAHGGCVHDMEGALRALGPRLSIHCYGVTALELRSSCATRFGSNLVFDRSSLVSCLLLVSHNECNKCRGTLVSCILSHVYVPDCSYYCVSMYGE</sequence>
<name>A0A0C2SP09_AMAMK</name>
<evidence type="ECO:0000313" key="2">
    <source>
        <dbReference type="Proteomes" id="UP000054549"/>
    </source>
</evidence>
<accession>A0A0C2SP09</accession>
<dbReference type="EMBL" id="KN818480">
    <property type="protein sequence ID" value="KIL55729.1"/>
    <property type="molecule type" value="Genomic_DNA"/>
</dbReference>
<dbReference type="InParanoid" id="A0A0C2SP09"/>
<evidence type="ECO:0000313" key="1">
    <source>
        <dbReference type="EMBL" id="KIL55729.1"/>
    </source>
</evidence>
<proteinExistence type="predicted"/>
<reference evidence="1 2" key="1">
    <citation type="submission" date="2014-04" db="EMBL/GenBank/DDBJ databases">
        <title>Evolutionary Origins and Diversification of the Mycorrhizal Mutualists.</title>
        <authorList>
            <consortium name="DOE Joint Genome Institute"/>
            <consortium name="Mycorrhizal Genomics Consortium"/>
            <person name="Kohler A."/>
            <person name="Kuo A."/>
            <person name="Nagy L.G."/>
            <person name="Floudas D."/>
            <person name="Copeland A."/>
            <person name="Barry K.W."/>
            <person name="Cichocki N."/>
            <person name="Veneault-Fourrey C."/>
            <person name="LaButti K."/>
            <person name="Lindquist E.A."/>
            <person name="Lipzen A."/>
            <person name="Lundell T."/>
            <person name="Morin E."/>
            <person name="Murat C."/>
            <person name="Riley R."/>
            <person name="Ohm R."/>
            <person name="Sun H."/>
            <person name="Tunlid A."/>
            <person name="Henrissat B."/>
            <person name="Grigoriev I.V."/>
            <person name="Hibbett D.S."/>
            <person name="Martin F."/>
        </authorList>
    </citation>
    <scope>NUCLEOTIDE SEQUENCE [LARGE SCALE GENOMIC DNA]</scope>
    <source>
        <strain evidence="1 2">Koide BX008</strain>
    </source>
</reference>
<gene>
    <name evidence="1" type="ORF">M378DRAFT_173410</name>
</gene>
<dbReference type="Proteomes" id="UP000054549">
    <property type="component" value="Unassembled WGS sequence"/>
</dbReference>
<dbReference type="HOGENOM" id="CLU_2072542_0_0_1"/>
<dbReference type="AlphaFoldDB" id="A0A0C2SP09"/>